<dbReference type="Gene3D" id="3.60.120.10">
    <property type="entry name" value="Anthranilate synthase"/>
    <property type="match status" value="1"/>
</dbReference>
<dbReference type="AlphaFoldDB" id="A0A7K1UFV5"/>
<dbReference type="OrthoDB" id="9806579at2"/>
<dbReference type="RefSeq" id="WP_157321100.1">
    <property type="nucleotide sequence ID" value="NZ_BMFX01000016.1"/>
</dbReference>
<proteinExistence type="predicted"/>
<evidence type="ECO:0000259" key="1">
    <source>
        <dbReference type="Pfam" id="PF00425"/>
    </source>
</evidence>
<dbReference type="Proteomes" id="UP000460157">
    <property type="component" value="Unassembled WGS sequence"/>
</dbReference>
<comment type="caution">
    <text evidence="2">The sequence shown here is derived from an EMBL/GenBank/DDBJ whole genome shotgun (WGS) entry which is preliminary data.</text>
</comment>
<dbReference type="InterPro" id="IPR005801">
    <property type="entry name" value="ADC_synthase"/>
</dbReference>
<dbReference type="PANTHER" id="PTHR42839:SF2">
    <property type="entry name" value="ISOCHORISMATE SYNTHASE ENTC"/>
    <property type="match status" value="1"/>
</dbReference>
<dbReference type="InterPro" id="IPR015890">
    <property type="entry name" value="Chorismate_C"/>
</dbReference>
<reference evidence="2 3" key="1">
    <citation type="submission" date="2019-12" db="EMBL/GenBank/DDBJ databases">
        <title>Nesterenkonia muleiensis sp. nov., a novel actinobacterium isolated from sap of Populus euphratica.</title>
        <authorList>
            <person name="Wang R."/>
        </authorList>
    </citation>
    <scope>NUCLEOTIDE SEQUENCE [LARGE SCALE GENOMIC DNA]</scope>
    <source>
        <strain evidence="2 3">F10</strain>
    </source>
</reference>
<organism evidence="2 3">
    <name type="scientific">Nesterenkonia alkaliphila</name>
    <dbReference type="NCBI Taxonomy" id="1463631"/>
    <lineage>
        <taxon>Bacteria</taxon>
        <taxon>Bacillati</taxon>
        <taxon>Actinomycetota</taxon>
        <taxon>Actinomycetes</taxon>
        <taxon>Micrococcales</taxon>
        <taxon>Micrococcaceae</taxon>
        <taxon>Nesterenkonia</taxon>
    </lineage>
</organism>
<gene>
    <name evidence="2" type="ORF">GNZ21_02660</name>
</gene>
<keyword evidence="3" id="KW-1185">Reference proteome</keyword>
<name>A0A7K1UFV5_9MICC</name>
<evidence type="ECO:0000313" key="2">
    <source>
        <dbReference type="EMBL" id="MVT25274.1"/>
    </source>
</evidence>
<dbReference type="PANTHER" id="PTHR42839">
    <property type="entry name" value="ISOCHORISMATE SYNTHASE ENTC"/>
    <property type="match status" value="1"/>
</dbReference>
<evidence type="ECO:0000313" key="3">
    <source>
        <dbReference type="Proteomes" id="UP000460157"/>
    </source>
</evidence>
<feature type="domain" description="Chorismate-utilising enzyme C-terminal" evidence="1">
    <location>
        <begin position="184"/>
        <end position="432"/>
    </location>
</feature>
<accession>A0A7K1UFV5</accession>
<dbReference type="EMBL" id="WRPM01000018">
    <property type="protein sequence ID" value="MVT25274.1"/>
    <property type="molecule type" value="Genomic_DNA"/>
</dbReference>
<dbReference type="SUPFAM" id="SSF56322">
    <property type="entry name" value="ADC synthase"/>
    <property type="match status" value="1"/>
</dbReference>
<protein>
    <submittedName>
        <fullName evidence="2">Isochorismate synthase</fullName>
    </submittedName>
</protein>
<dbReference type="Pfam" id="PF00425">
    <property type="entry name" value="Chorismate_bind"/>
    <property type="match status" value="1"/>
</dbReference>
<sequence length="442" mass="44981">MTSAPATLHLQAAEVDLPGGVNALLPHTDPSGVWVREGEGLIGLGAAASATATGPRRFAELAAFWESVAVAEADFGAESSVETDTTPESGISSSGAGLLTGFVSVTFSADSSYASHLVVPEVLIRHDDAATTLITATGEPEPLSETLARHGLELGEVGALPQLLPSGPALSLPATALKPGTQSERQHLSAVSAGLSAIAQGTVEKLVLARDVVVSAEAPLPLGAVLARLAQAYPQTWTYRVGEVLGATPEMLVRVRGAQLSSRVLAGTISRRDDAAGLVGDAKQHREHDLAVQSLLNGLGPLTESLQSPADPGVLELPNVYHLVSDVSGRLAADPSGRLPGPLQVAEAAHPTAAVCGTPSAAAAQLITQLEAMDRGPYAGPVGWLDAAGNADFGIALRGGLLEDESTIRICAGGGIVEGSEPESELAETEIKLTPMLGALGL</sequence>